<dbReference type="AlphaFoldDB" id="A0A1G5AKY2"/>
<accession>A0A1G5AKY2</accession>
<dbReference type="PROSITE" id="PS51257">
    <property type="entry name" value="PROKAR_LIPOPROTEIN"/>
    <property type="match status" value="1"/>
</dbReference>
<keyword evidence="4" id="KW-1185">Reference proteome</keyword>
<sequence>MNRNKNKPVNYIKSILILLFFAMSVIGCGSISDGEYAASVTLTGGSGRATVESPCTVTAKKGKLTARIVWSSPNYDYMIVDGQRYDKVNTDGNSEFEIPIVLDKKMDVQADTTAMSKPHLIDYTLTFSVSDSKDDSNIEEESAKETKVKLKTESELEKPPVIAGLTYESTDDNNFAKCYRIHRYSGGYAVISIDDGRNYLIVPDGKEIPKVEEKDMKILQQPLDKIYLAASGAMCQFDTIGATENIALSGIERDDWYIDSAVKMMDEGKLKYGGKYSAPNYEMMVSDDIELAIESTMILHSPKVIEKLEQLEIPVFIDKSSYEQDPLGRCEWIKIYGLLTGKEKEAEQAFAEQIVKVTLLDDIDFSGKTVSFFSINSEHLIYTRGKDDYFAKMVEKAGGVYVAPPENNKDGNSSYLSVSTEAYYDYARDVDILIYNAAIEDAPADLAELKQTDVIFNDMKAVKNGDVWYTDKSLYQFANKTGDIISDLGGVLSGKSDDTGFFHKLR</sequence>
<dbReference type="RefSeq" id="WP_083334381.1">
    <property type="nucleotide sequence ID" value="NZ_FMUR01000003.1"/>
</dbReference>
<dbReference type="SUPFAM" id="SSF53807">
    <property type="entry name" value="Helical backbone' metal receptor"/>
    <property type="match status" value="1"/>
</dbReference>
<dbReference type="Pfam" id="PF01497">
    <property type="entry name" value="Peripla_BP_2"/>
    <property type="match status" value="1"/>
</dbReference>
<evidence type="ECO:0000259" key="2">
    <source>
        <dbReference type="PROSITE" id="PS50983"/>
    </source>
</evidence>
<dbReference type="OrthoDB" id="9812528at2"/>
<dbReference type="Gene3D" id="3.40.50.1980">
    <property type="entry name" value="Nitrogenase molybdenum iron protein domain"/>
    <property type="match status" value="2"/>
</dbReference>
<comment type="similarity">
    <text evidence="1">Belongs to the bacterial solute-binding protein 8 family.</text>
</comment>
<reference evidence="4" key="1">
    <citation type="submission" date="2016-10" db="EMBL/GenBank/DDBJ databases">
        <authorList>
            <person name="Varghese N."/>
            <person name="Submissions S."/>
        </authorList>
    </citation>
    <scope>NUCLEOTIDE SEQUENCE [LARGE SCALE GENOMIC DNA]</scope>
    <source>
        <strain evidence="4">XBD2006</strain>
    </source>
</reference>
<organism evidence="3 4">
    <name type="scientific">Butyrivibrio hungatei</name>
    <dbReference type="NCBI Taxonomy" id="185008"/>
    <lineage>
        <taxon>Bacteria</taxon>
        <taxon>Bacillati</taxon>
        <taxon>Bacillota</taxon>
        <taxon>Clostridia</taxon>
        <taxon>Lachnospirales</taxon>
        <taxon>Lachnospiraceae</taxon>
        <taxon>Butyrivibrio</taxon>
    </lineage>
</organism>
<feature type="domain" description="Fe/B12 periplasmic-binding" evidence="2">
    <location>
        <begin position="225"/>
        <end position="496"/>
    </location>
</feature>
<dbReference type="EMBL" id="FMUR01000003">
    <property type="protein sequence ID" value="SCX78537.1"/>
    <property type="molecule type" value="Genomic_DNA"/>
</dbReference>
<evidence type="ECO:0000313" key="3">
    <source>
        <dbReference type="EMBL" id="SCX78537.1"/>
    </source>
</evidence>
<dbReference type="PROSITE" id="PS50983">
    <property type="entry name" value="FE_B12_PBP"/>
    <property type="match status" value="1"/>
</dbReference>
<protein>
    <submittedName>
        <fullName evidence="3">Iron complex transport system substrate-binding protein</fullName>
    </submittedName>
</protein>
<gene>
    <name evidence="3" type="ORF">SAMN02910451_00332</name>
</gene>
<dbReference type="PANTHER" id="PTHR30535">
    <property type="entry name" value="VITAMIN B12-BINDING PROTEIN"/>
    <property type="match status" value="1"/>
</dbReference>
<evidence type="ECO:0000256" key="1">
    <source>
        <dbReference type="ARBA" id="ARBA00008814"/>
    </source>
</evidence>
<dbReference type="InterPro" id="IPR050902">
    <property type="entry name" value="ABC_Transporter_SBP"/>
</dbReference>
<name>A0A1G5AKY2_9FIRM</name>
<dbReference type="Proteomes" id="UP000183047">
    <property type="component" value="Unassembled WGS sequence"/>
</dbReference>
<dbReference type="PANTHER" id="PTHR30535:SF34">
    <property type="entry name" value="MOLYBDATE-BINDING PROTEIN MOLA"/>
    <property type="match status" value="1"/>
</dbReference>
<proteinExistence type="inferred from homology"/>
<dbReference type="InterPro" id="IPR002491">
    <property type="entry name" value="ABC_transptr_periplasmic_BD"/>
</dbReference>
<evidence type="ECO:0000313" key="4">
    <source>
        <dbReference type="Proteomes" id="UP000183047"/>
    </source>
</evidence>